<feature type="domain" description="Rad50/SbcC-type AAA" evidence="2">
    <location>
        <begin position="5"/>
        <end position="244"/>
    </location>
</feature>
<dbReference type="EMBL" id="JAIOIV010000071">
    <property type="protein sequence ID" value="MBZ0156203.1"/>
    <property type="molecule type" value="Genomic_DNA"/>
</dbReference>
<accession>A0A953J5T6</accession>
<evidence type="ECO:0000256" key="1">
    <source>
        <dbReference type="SAM" id="Coils"/>
    </source>
</evidence>
<protein>
    <submittedName>
        <fullName evidence="3">AAA family ATPase</fullName>
    </submittedName>
</protein>
<gene>
    <name evidence="3" type="ORF">K8I29_08350</name>
</gene>
<reference evidence="3" key="1">
    <citation type="journal article" date="2021" name="bioRxiv">
        <title>Unraveling nitrogen, sulfur and carbon metabolic pathways and microbial community transcriptional responses to substrate deprivation and toxicity stresses in a bioreactor mimicking anoxic brackish coastal sediment conditions.</title>
        <authorList>
            <person name="Martins P.D."/>
            <person name="Echeveste M.J."/>
            <person name="Arshad A."/>
            <person name="Kurth J."/>
            <person name="Ouboter H."/>
            <person name="Jetten M.S.M."/>
            <person name="Welte C.U."/>
        </authorList>
    </citation>
    <scope>NUCLEOTIDE SEQUENCE</scope>
    <source>
        <strain evidence="3">MAG_39</strain>
    </source>
</reference>
<dbReference type="SUPFAM" id="SSF52540">
    <property type="entry name" value="P-loop containing nucleoside triphosphate hydrolases"/>
    <property type="match status" value="2"/>
</dbReference>
<dbReference type="PANTHER" id="PTHR32114">
    <property type="entry name" value="ABC TRANSPORTER ABCH.3"/>
    <property type="match status" value="1"/>
</dbReference>
<evidence type="ECO:0000313" key="4">
    <source>
        <dbReference type="Proteomes" id="UP000705867"/>
    </source>
</evidence>
<dbReference type="InterPro" id="IPR038729">
    <property type="entry name" value="Rad50/SbcC_AAA"/>
</dbReference>
<name>A0A953J5T6_9BACT</name>
<keyword evidence="1" id="KW-0175">Coiled coil</keyword>
<comment type="caution">
    <text evidence="3">The sequence shown here is derived from an EMBL/GenBank/DDBJ whole genome shotgun (WGS) entry which is preliminary data.</text>
</comment>
<evidence type="ECO:0000259" key="2">
    <source>
        <dbReference type="Pfam" id="PF13476"/>
    </source>
</evidence>
<dbReference type="Gene3D" id="3.40.50.300">
    <property type="entry name" value="P-loop containing nucleotide triphosphate hydrolases"/>
    <property type="match status" value="2"/>
</dbReference>
<dbReference type="Pfam" id="PF13476">
    <property type="entry name" value="AAA_23"/>
    <property type="match status" value="1"/>
</dbReference>
<dbReference type="Proteomes" id="UP000705867">
    <property type="component" value="Unassembled WGS sequence"/>
</dbReference>
<feature type="coiled-coil region" evidence="1">
    <location>
        <begin position="320"/>
        <end position="403"/>
    </location>
</feature>
<sequence>MIPLKVRLKGFKGIRSAWDVDEIELDLSRLPKGLVAITGPIGSGKTTLLDNLHPYRIMPYRAGDYTERSFSFYSETYGTDARKELEFLVGERMFRSVVVIDAERKGQEAYLYREEGGEWFPYGNTEDGKLDEYDRAVRELLGSPRGFFTYVYRHQRARELSGYTKGEMKEIFTELLDVEDLKKKAELSRERKDALLGALAKLRQERKGLEETVSAAARKRSERADIEKKLAELESSIRTSEEEIHSLREQVKTLEVRITLQHDSERNREHLLRNIGEKEERIHDLGSRLRHKEEYYSDKYRAISVKLRETRKIAESAPILRNAAQEESSVLQALEALRAEQEELDSRYIAYSAHLTKIARTETKVKEVGKQLDTLRLRRAHTKEMLKQSIRHAEEAEKKLKEVPCGERRAPASAFAAECPFVRSAVAESASLPVLRQRLRELNREDPSEERLEEQIAALEKTVSRKQELESEAKRCLDGRETAKKTLADFEKKLLLLREKAKKLPEAEAVERALPFLEQEERELLEEGSKALESLRKEVTLLERERDSLKKELDSLKASQGLEEEREKAQRLIETIMRRIVASRTEQMQLFEMRGRVQEELRQAAVAGKRMKAVDMEIEKVNTDIAEWAFLEKALGNDGLIALEIDDAGPTVAGITNDLIHTCFGGRFSVRIDTQGDKARGNGTKEIFDIVVFDAERNEQKSLKSMSGGEKILIEAAVKNALCIFNARRSGIPFGTLFTDEEDGGLDAEKKKDFIRIKRRVLELGEYEREFFISHTPEVVALADETLSMEELVSRDTGREKGRQVE</sequence>
<dbReference type="GO" id="GO:0016887">
    <property type="term" value="F:ATP hydrolysis activity"/>
    <property type="evidence" value="ECO:0007669"/>
    <property type="project" value="InterPro"/>
</dbReference>
<dbReference type="PANTHER" id="PTHR32114:SF2">
    <property type="entry name" value="ABC TRANSPORTER ABCH.3"/>
    <property type="match status" value="1"/>
</dbReference>
<proteinExistence type="predicted"/>
<dbReference type="InterPro" id="IPR027417">
    <property type="entry name" value="P-loop_NTPase"/>
</dbReference>
<dbReference type="AlphaFoldDB" id="A0A953J5T6"/>
<feature type="coiled-coil region" evidence="1">
    <location>
        <begin position="449"/>
        <end position="579"/>
    </location>
</feature>
<evidence type="ECO:0000313" key="3">
    <source>
        <dbReference type="EMBL" id="MBZ0156203.1"/>
    </source>
</evidence>
<reference evidence="3" key="2">
    <citation type="submission" date="2021-08" db="EMBL/GenBank/DDBJ databases">
        <authorList>
            <person name="Dalcin Martins P."/>
        </authorList>
    </citation>
    <scope>NUCLEOTIDE SEQUENCE</scope>
    <source>
        <strain evidence="3">MAG_39</strain>
    </source>
</reference>
<feature type="coiled-coil region" evidence="1">
    <location>
        <begin position="185"/>
        <end position="257"/>
    </location>
</feature>
<dbReference type="GO" id="GO:0006302">
    <property type="term" value="P:double-strand break repair"/>
    <property type="evidence" value="ECO:0007669"/>
    <property type="project" value="InterPro"/>
</dbReference>
<organism evidence="3 4">
    <name type="scientific">Candidatus Nitrobium versatile</name>
    <dbReference type="NCBI Taxonomy" id="2884831"/>
    <lineage>
        <taxon>Bacteria</taxon>
        <taxon>Pseudomonadati</taxon>
        <taxon>Nitrospirota</taxon>
        <taxon>Nitrospiria</taxon>
        <taxon>Nitrospirales</taxon>
        <taxon>Nitrospiraceae</taxon>
        <taxon>Candidatus Nitrobium</taxon>
    </lineage>
</organism>